<keyword evidence="6" id="KW-0255">Endonuclease</keyword>
<organism evidence="6 7">
    <name type="scientific">Pseudomonas syringae pv. coriandricola</name>
    <dbReference type="NCBI Taxonomy" id="264453"/>
    <lineage>
        <taxon>Bacteria</taxon>
        <taxon>Pseudomonadati</taxon>
        <taxon>Pseudomonadota</taxon>
        <taxon>Gammaproteobacteria</taxon>
        <taxon>Pseudomonadales</taxon>
        <taxon>Pseudomonadaceae</taxon>
        <taxon>Pseudomonas</taxon>
    </lineage>
</organism>
<feature type="domain" description="HNH nuclease" evidence="5">
    <location>
        <begin position="44"/>
        <end position="100"/>
    </location>
</feature>
<comment type="similarity">
    <text evidence="3">Belongs to the HNH nuclease family.</text>
</comment>
<dbReference type="GO" id="GO:0005829">
    <property type="term" value="C:cytosol"/>
    <property type="evidence" value="ECO:0007669"/>
    <property type="project" value="TreeGrafter"/>
</dbReference>
<reference evidence="6 7" key="1">
    <citation type="submission" date="2018-08" db="EMBL/GenBank/DDBJ databases">
        <title>Recombination of ecologically and evolutionarily significant loci maintains genetic cohesion in the Pseudomonas syringae species complex.</title>
        <authorList>
            <person name="Dillon M."/>
            <person name="Thakur S."/>
            <person name="Almeida R.N.D."/>
            <person name="Weir B.S."/>
            <person name="Guttman D.S."/>
        </authorList>
    </citation>
    <scope>NUCLEOTIDE SEQUENCE [LARGE SCALE GENOMIC DNA]</scope>
    <source>
        <strain evidence="6 7">ICMP 12341</strain>
    </source>
</reference>
<dbReference type="CDD" id="cd00085">
    <property type="entry name" value="HNHc"/>
    <property type="match status" value="1"/>
</dbReference>
<dbReference type="SMART" id="SM00507">
    <property type="entry name" value="HNHc"/>
    <property type="match status" value="1"/>
</dbReference>
<protein>
    <recommendedName>
        <fullName evidence="4">Putative HNH nuclease YajD</fullName>
    </recommendedName>
</protein>
<dbReference type="GO" id="GO:0016787">
    <property type="term" value="F:hydrolase activity"/>
    <property type="evidence" value="ECO:0007669"/>
    <property type="project" value="UniProtKB-KW"/>
</dbReference>
<evidence type="ECO:0000256" key="1">
    <source>
        <dbReference type="ARBA" id="ARBA00022722"/>
    </source>
</evidence>
<dbReference type="GO" id="GO:0003676">
    <property type="term" value="F:nucleic acid binding"/>
    <property type="evidence" value="ECO:0007669"/>
    <property type="project" value="InterPro"/>
</dbReference>
<evidence type="ECO:0000313" key="7">
    <source>
        <dbReference type="Proteomes" id="UP000271468"/>
    </source>
</evidence>
<dbReference type="InterPro" id="IPR002711">
    <property type="entry name" value="HNH"/>
</dbReference>
<evidence type="ECO:0000313" key="6">
    <source>
        <dbReference type="EMBL" id="RMN14360.1"/>
    </source>
</evidence>
<gene>
    <name evidence="6" type="ORF">ALQ65_101032</name>
</gene>
<dbReference type="InterPro" id="IPR003615">
    <property type="entry name" value="HNH_nuc"/>
</dbReference>
<evidence type="ECO:0000256" key="3">
    <source>
        <dbReference type="ARBA" id="ARBA00038412"/>
    </source>
</evidence>
<keyword evidence="1" id="KW-0540">Nuclease</keyword>
<evidence type="ECO:0000256" key="2">
    <source>
        <dbReference type="ARBA" id="ARBA00022801"/>
    </source>
</evidence>
<evidence type="ECO:0000259" key="5">
    <source>
        <dbReference type="SMART" id="SM00507"/>
    </source>
</evidence>
<dbReference type="Gene3D" id="1.10.30.50">
    <property type="match status" value="1"/>
</dbReference>
<dbReference type="AlphaFoldDB" id="A0A0P9NNT6"/>
<keyword evidence="2" id="KW-0378">Hydrolase</keyword>
<dbReference type="PANTHER" id="PTHR41286:SF1">
    <property type="entry name" value="HNH NUCLEASE YAJD-RELATED"/>
    <property type="match status" value="1"/>
</dbReference>
<dbReference type="Proteomes" id="UP000271468">
    <property type="component" value="Unassembled WGS sequence"/>
</dbReference>
<evidence type="ECO:0000256" key="4">
    <source>
        <dbReference type="ARBA" id="ARBA00040194"/>
    </source>
</evidence>
<proteinExistence type="inferred from homology"/>
<dbReference type="Pfam" id="PF01844">
    <property type="entry name" value="HNH"/>
    <property type="match status" value="1"/>
</dbReference>
<name>A0A0P9NNT6_9PSED</name>
<comment type="caution">
    <text evidence="6">The sequence shown here is derived from an EMBL/GenBank/DDBJ whole genome shotgun (WGS) entry which is preliminary data.</text>
</comment>
<dbReference type="GO" id="GO:0004519">
    <property type="term" value="F:endonuclease activity"/>
    <property type="evidence" value="ECO:0007669"/>
    <property type="project" value="UniProtKB-KW"/>
</dbReference>
<dbReference type="GO" id="GO:0008270">
    <property type="term" value="F:zinc ion binding"/>
    <property type="evidence" value="ECO:0007669"/>
    <property type="project" value="InterPro"/>
</dbReference>
<accession>A0A0P9NNT6</accession>
<dbReference type="PANTHER" id="PTHR41286">
    <property type="entry name" value="HNH NUCLEASE YAJD-RELATED"/>
    <property type="match status" value="1"/>
</dbReference>
<dbReference type="EMBL" id="RBOV01000053">
    <property type="protein sequence ID" value="RMN14360.1"/>
    <property type="molecule type" value="Genomic_DNA"/>
</dbReference>
<sequence length="112" mass="12778">MMGRLKTLKSTMQKLPDRLQTINTNSWRAGKTTAAQRGYDSKWQKARLVHLDANPLCVYCDRKGRVTAANTVDHVIPHRGDMTLFWDRSNWMSLCGPCHSSVKQAEEAQGFR</sequence>